<dbReference type="PANTHER" id="PTHR43808">
    <property type="entry name" value="ACETYLORNITHINE DEACETYLASE"/>
    <property type="match status" value="1"/>
</dbReference>
<keyword evidence="5" id="KW-0028">Amino-acid biosynthesis</keyword>
<evidence type="ECO:0000256" key="8">
    <source>
        <dbReference type="ARBA" id="ARBA00022833"/>
    </source>
</evidence>
<dbReference type="SUPFAM" id="SSF55031">
    <property type="entry name" value="Bacterial exopeptidase dimerisation domain"/>
    <property type="match status" value="1"/>
</dbReference>
<protein>
    <submittedName>
        <fullName evidence="11">Acetylornithine deacetylase</fullName>
        <ecNumber evidence="11">3.5.1.16</ecNumber>
    </submittedName>
</protein>
<organism evidence="11 12">
    <name type="scientific">Verticiella sediminum</name>
    <dbReference type="NCBI Taxonomy" id="1247510"/>
    <lineage>
        <taxon>Bacteria</taxon>
        <taxon>Pseudomonadati</taxon>
        <taxon>Pseudomonadota</taxon>
        <taxon>Betaproteobacteria</taxon>
        <taxon>Burkholderiales</taxon>
        <taxon>Alcaligenaceae</taxon>
        <taxon>Verticiella</taxon>
    </lineage>
</organism>
<dbReference type="GO" id="GO:0008777">
    <property type="term" value="F:acetylornithine deacetylase activity"/>
    <property type="evidence" value="ECO:0007669"/>
    <property type="project" value="UniProtKB-EC"/>
</dbReference>
<dbReference type="CDD" id="cd03894">
    <property type="entry name" value="M20_ArgE"/>
    <property type="match status" value="1"/>
</dbReference>
<dbReference type="InterPro" id="IPR050072">
    <property type="entry name" value="Peptidase_M20A"/>
</dbReference>
<dbReference type="Pfam" id="PF01546">
    <property type="entry name" value="Peptidase_M20"/>
    <property type="match status" value="1"/>
</dbReference>
<feature type="domain" description="Peptidase M20 dimerisation" evidence="10">
    <location>
        <begin position="173"/>
        <end position="278"/>
    </location>
</feature>
<keyword evidence="3" id="KW-0963">Cytoplasm</keyword>
<evidence type="ECO:0000256" key="5">
    <source>
        <dbReference type="ARBA" id="ARBA00022605"/>
    </source>
</evidence>
<dbReference type="EC" id="3.5.1.16" evidence="11"/>
<evidence type="ECO:0000313" key="11">
    <source>
        <dbReference type="EMBL" id="TSH94970.1"/>
    </source>
</evidence>
<dbReference type="InterPro" id="IPR036264">
    <property type="entry name" value="Bact_exopeptidase_dim_dom"/>
</dbReference>
<evidence type="ECO:0000256" key="9">
    <source>
        <dbReference type="ARBA" id="ARBA00023285"/>
    </source>
</evidence>
<dbReference type="InterPro" id="IPR011650">
    <property type="entry name" value="Peptidase_M20_dimer"/>
</dbReference>
<dbReference type="Gene3D" id="3.30.70.360">
    <property type="match status" value="1"/>
</dbReference>
<evidence type="ECO:0000256" key="1">
    <source>
        <dbReference type="ARBA" id="ARBA00001947"/>
    </source>
</evidence>
<dbReference type="Gene3D" id="3.40.630.10">
    <property type="entry name" value="Zn peptidases"/>
    <property type="match status" value="1"/>
</dbReference>
<evidence type="ECO:0000256" key="6">
    <source>
        <dbReference type="ARBA" id="ARBA00022723"/>
    </source>
</evidence>
<keyword evidence="8" id="KW-0862">Zinc</keyword>
<dbReference type="EMBL" id="VLTJ01000022">
    <property type="protein sequence ID" value="TSH94970.1"/>
    <property type="molecule type" value="Genomic_DNA"/>
</dbReference>
<dbReference type="PANTHER" id="PTHR43808:SF31">
    <property type="entry name" value="N-ACETYL-L-CITRULLINE DEACETYLASE"/>
    <property type="match status" value="1"/>
</dbReference>
<keyword evidence="12" id="KW-1185">Reference proteome</keyword>
<dbReference type="RefSeq" id="WP_143948282.1">
    <property type="nucleotide sequence ID" value="NZ_BAABMB010000002.1"/>
</dbReference>
<evidence type="ECO:0000313" key="12">
    <source>
        <dbReference type="Proteomes" id="UP000318405"/>
    </source>
</evidence>
<evidence type="ECO:0000259" key="10">
    <source>
        <dbReference type="Pfam" id="PF07687"/>
    </source>
</evidence>
<proteinExistence type="inferred from homology"/>
<dbReference type="Pfam" id="PF07687">
    <property type="entry name" value="M20_dimer"/>
    <property type="match status" value="1"/>
</dbReference>
<comment type="similarity">
    <text evidence="2">Belongs to the peptidase M20A family. ArgE subfamily.</text>
</comment>
<keyword evidence="6" id="KW-0479">Metal-binding</keyword>
<dbReference type="AlphaFoldDB" id="A0A556AQ16"/>
<comment type="caution">
    <text evidence="11">The sequence shown here is derived from an EMBL/GenBank/DDBJ whole genome shotgun (WGS) entry which is preliminary data.</text>
</comment>
<dbReference type="Proteomes" id="UP000318405">
    <property type="component" value="Unassembled WGS sequence"/>
</dbReference>
<accession>A0A556AQ16</accession>
<evidence type="ECO:0000256" key="3">
    <source>
        <dbReference type="ARBA" id="ARBA00022490"/>
    </source>
</evidence>
<evidence type="ECO:0000256" key="2">
    <source>
        <dbReference type="ARBA" id="ARBA00005691"/>
    </source>
</evidence>
<keyword evidence="4" id="KW-0055">Arginine biosynthesis</keyword>
<reference evidence="11 12" key="1">
    <citation type="submission" date="2019-07" db="EMBL/GenBank/DDBJ databases">
        <title>Qingshengfaniella alkalisoli gen. nov., sp. nov., isolated from saline soil.</title>
        <authorList>
            <person name="Xu L."/>
            <person name="Huang X.-X."/>
            <person name="Sun J.-Q."/>
        </authorList>
    </citation>
    <scope>NUCLEOTIDE SEQUENCE [LARGE SCALE GENOMIC DNA]</scope>
    <source>
        <strain evidence="11 12">DSM 27279</strain>
    </source>
</reference>
<name>A0A556AQ16_9BURK</name>
<dbReference type="InterPro" id="IPR002933">
    <property type="entry name" value="Peptidase_M20"/>
</dbReference>
<dbReference type="OrthoDB" id="3665926at2"/>
<keyword evidence="9" id="KW-0170">Cobalt</keyword>
<sequence>MNDSRSLDYLKTLIGFPTVTSGSNLDLIEWVRCELSRHGVPCELVPDHTGTKANLHAVVGPSDKPGIMLSGHTDVVPVAGQDWTVPPFESTERDGRIYGRGAADMKGYVACALNALIAAKQMPLSRPLHLALSYDEEIGCVGVHSLLDVLVQRITRPSLCIIGEPTSMNIALGHKGKLALRAHCRGRAGHSALAPKALNAVHLATDFIGSLRRTQEDLARHGARDDDYEIPYSTLHVGRISGGTALNIVPSLCTLDFEIRHLAADAPDEILDRLQLEASHIVQPLKAAFPEAAIDIETMNAYPGLNTEAATEAARLVALLLPPSTRTFKVAFGTEGGLFTQRLGVATVVCGPGSMDQGHKPDEFVSIEQMRQCDGFLAKVTTTLAA</sequence>
<dbReference type="NCBIfam" id="TIGR01892">
    <property type="entry name" value="AcOrn-deacetyl"/>
    <property type="match status" value="1"/>
</dbReference>
<dbReference type="InterPro" id="IPR010169">
    <property type="entry name" value="AcOrn-deacetyl"/>
</dbReference>
<evidence type="ECO:0000256" key="4">
    <source>
        <dbReference type="ARBA" id="ARBA00022571"/>
    </source>
</evidence>
<dbReference type="InterPro" id="IPR001261">
    <property type="entry name" value="ArgE/DapE_CS"/>
</dbReference>
<dbReference type="PROSITE" id="PS00759">
    <property type="entry name" value="ARGE_DAPE_CPG2_2"/>
    <property type="match status" value="1"/>
</dbReference>
<dbReference type="NCBIfam" id="NF005710">
    <property type="entry name" value="PRK07522.1"/>
    <property type="match status" value="1"/>
</dbReference>
<comment type="cofactor">
    <cofactor evidence="1">
        <name>Zn(2+)</name>
        <dbReference type="ChEBI" id="CHEBI:29105"/>
    </cofactor>
</comment>
<dbReference type="GO" id="GO:0046872">
    <property type="term" value="F:metal ion binding"/>
    <property type="evidence" value="ECO:0007669"/>
    <property type="project" value="UniProtKB-KW"/>
</dbReference>
<gene>
    <name evidence="11" type="primary">argE</name>
    <name evidence="11" type="ORF">FOZ76_10855</name>
</gene>
<keyword evidence="7 11" id="KW-0378">Hydrolase</keyword>
<dbReference type="GO" id="GO:0006526">
    <property type="term" value="P:L-arginine biosynthetic process"/>
    <property type="evidence" value="ECO:0007669"/>
    <property type="project" value="UniProtKB-KW"/>
</dbReference>
<dbReference type="PROSITE" id="PS00758">
    <property type="entry name" value="ARGE_DAPE_CPG2_1"/>
    <property type="match status" value="1"/>
</dbReference>
<evidence type="ECO:0000256" key="7">
    <source>
        <dbReference type="ARBA" id="ARBA00022801"/>
    </source>
</evidence>
<dbReference type="SUPFAM" id="SSF53187">
    <property type="entry name" value="Zn-dependent exopeptidases"/>
    <property type="match status" value="1"/>
</dbReference>